<keyword evidence="3" id="KW-1185">Reference proteome</keyword>
<accession>A0A0D7B0P4</accession>
<name>A0A0D7B0P4_9AGAR</name>
<reference evidence="2 3" key="1">
    <citation type="journal article" date="2015" name="Fungal Genet. Biol.">
        <title>Evolution of novel wood decay mechanisms in Agaricales revealed by the genome sequences of Fistulina hepatica and Cylindrobasidium torrendii.</title>
        <authorList>
            <person name="Floudas D."/>
            <person name="Held B.W."/>
            <person name="Riley R."/>
            <person name="Nagy L.G."/>
            <person name="Koehler G."/>
            <person name="Ransdell A.S."/>
            <person name="Younus H."/>
            <person name="Chow J."/>
            <person name="Chiniquy J."/>
            <person name="Lipzen A."/>
            <person name="Tritt A."/>
            <person name="Sun H."/>
            <person name="Haridas S."/>
            <person name="LaButti K."/>
            <person name="Ohm R.A."/>
            <person name="Kues U."/>
            <person name="Blanchette R.A."/>
            <person name="Grigoriev I.V."/>
            <person name="Minto R.E."/>
            <person name="Hibbett D.S."/>
        </authorList>
    </citation>
    <scope>NUCLEOTIDE SEQUENCE [LARGE SCALE GENOMIC DNA]</scope>
    <source>
        <strain evidence="2 3">FP15055 ss-10</strain>
    </source>
</reference>
<proteinExistence type="predicted"/>
<gene>
    <name evidence="2" type="ORF">CYLTODRAFT_457820</name>
</gene>
<dbReference type="EMBL" id="KN880674">
    <property type="protein sequence ID" value="KIY63770.1"/>
    <property type="molecule type" value="Genomic_DNA"/>
</dbReference>
<protein>
    <submittedName>
        <fullName evidence="2">Uncharacterized protein</fullName>
    </submittedName>
</protein>
<evidence type="ECO:0000256" key="1">
    <source>
        <dbReference type="SAM" id="MobiDB-lite"/>
    </source>
</evidence>
<evidence type="ECO:0000313" key="3">
    <source>
        <dbReference type="Proteomes" id="UP000054007"/>
    </source>
</evidence>
<feature type="region of interest" description="Disordered" evidence="1">
    <location>
        <begin position="207"/>
        <end position="226"/>
    </location>
</feature>
<organism evidence="2 3">
    <name type="scientific">Cylindrobasidium torrendii FP15055 ss-10</name>
    <dbReference type="NCBI Taxonomy" id="1314674"/>
    <lineage>
        <taxon>Eukaryota</taxon>
        <taxon>Fungi</taxon>
        <taxon>Dikarya</taxon>
        <taxon>Basidiomycota</taxon>
        <taxon>Agaricomycotina</taxon>
        <taxon>Agaricomycetes</taxon>
        <taxon>Agaricomycetidae</taxon>
        <taxon>Agaricales</taxon>
        <taxon>Marasmiineae</taxon>
        <taxon>Physalacriaceae</taxon>
        <taxon>Cylindrobasidium</taxon>
    </lineage>
</organism>
<evidence type="ECO:0000313" key="2">
    <source>
        <dbReference type="EMBL" id="KIY63770.1"/>
    </source>
</evidence>
<dbReference type="Proteomes" id="UP000054007">
    <property type="component" value="Unassembled WGS sequence"/>
</dbReference>
<feature type="region of interest" description="Disordered" evidence="1">
    <location>
        <begin position="1"/>
        <end position="54"/>
    </location>
</feature>
<dbReference type="AlphaFoldDB" id="A0A0D7B0P4"/>
<sequence>MDMDSISIHTTDDEEEPIPVPHPRQTYPSVDDPSGTPSQTPLSADLEPGYATGHERDSLLPQIIDVERAAIVEQHWKTSGSEATPGEAILLLTENVVDTYQTKQEEQDTFDLPQMPGGWPLDDTVYGPPPVHNDPDAPSSISQWFSKTFLGGVKPGEKYDDLAVKELCINFPDFRKDLLKKEFTECGKSYAKAYTSVRNRVDSLGEASGRTLSRRRASNQYSGPEQTDDFLENEIRSVRSMYPDGTIVKRCRCGRFGTGSSRACVHKLVGEDGGLGGSRNRPKTGAAKVRGTWGFCFDFVGRLSATISWFSR</sequence>